<evidence type="ECO:0000259" key="10">
    <source>
        <dbReference type="PROSITE" id="PS50041"/>
    </source>
</evidence>
<evidence type="ECO:0000313" key="11">
    <source>
        <dbReference type="EMBL" id="KAJ8383869.1"/>
    </source>
</evidence>
<proteinExistence type="predicted"/>
<accession>A0AAD7RGQ5</accession>
<reference evidence="11" key="1">
    <citation type="journal article" date="2023" name="Science">
        <title>Genome structures resolve the early diversification of teleost fishes.</title>
        <authorList>
            <person name="Parey E."/>
            <person name="Louis A."/>
            <person name="Montfort J."/>
            <person name="Bouchez O."/>
            <person name="Roques C."/>
            <person name="Iampietro C."/>
            <person name="Lluch J."/>
            <person name="Castinel A."/>
            <person name="Donnadieu C."/>
            <person name="Desvignes T."/>
            <person name="Floi Bucao C."/>
            <person name="Jouanno E."/>
            <person name="Wen M."/>
            <person name="Mejri S."/>
            <person name="Dirks R."/>
            <person name="Jansen H."/>
            <person name="Henkel C."/>
            <person name="Chen W.J."/>
            <person name="Zahm M."/>
            <person name="Cabau C."/>
            <person name="Klopp C."/>
            <person name="Thompson A.W."/>
            <person name="Robinson-Rechavi M."/>
            <person name="Braasch I."/>
            <person name="Lecointre G."/>
            <person name="Bobe J."/>
            <person name="Postlethwait J.H."/>
            <person name="Berthelot C."/>
            <person name="Roest Crollius H."/>
            <person name="Guiguen Y."/>
        </authorList>
    </citation>
    <scope>NUCLEOTIDE SEQUENCE</scope>
    <source>
        <strain evidence="11">NC1722</strain>
    </source>
</reference>
<evidence type="ECO:0000256" key="5">
    <source>
        <dbReference type="ARBA" id="ARBA00022989"/>
    </source>
</evidence>
<dbReference type="GO" id="GO:0030246">
    <property type="term" value="F:carbohydrate binding"/>
    <property type="evidence" value="ECO:0007669"/>
    <property type="project" value="UniProtKB-KW"/>
</dbReference>
<dbReference type="Gene3D" id="3.10.100.10">
    <property type="entry name" value="Mannose-Binding Protein A, subunit A"/>
    <property type="match status" value="1"/>
</dbReference>
<keyword evidence="6 8" id="KW-0472">Membrane</keyword>
<evidence type="ECO:0000256" key="6">
    <source>
        <dbReference type="ARBA" id="ARBA00023136"/>
    </source>
</evidence>
<dbReference type="SUPFAM" id="SSF56436">
    <property type="entry name" value="C-type lectin-like"/>
    <property type="match status" value="1"/>
</dbReference>
<dbReference type="SMART" id="SM00034">
    <property type="entry name" value="CLECT"/>
    <property type="match status" value="1"/>
</dbReference>
<dbReference type="AlphaFoldDB" id="A0AAD7RGQ5"/>
<evidence type="ECO:0000256" key="4">
    <source>
        <dbReference type="ARBA" id="ARBA00022734"/>
    </source>
</evidence>
<sequence>MSRWWDSAAVLAAMLCTASAALYVLHPEAASFDGALGACLAADGGSLTSMASEEEKDGVLAAVSASLNSSGSFHFWVGLRKPAGSCAQEDVPLRGFAWTAGDSDESAVSRWKKTPVGTCTSERCGLLSLDFAGGRVTDWGWSDSSCSKRHAFVCRSGAAETPPPHLPGDVSPCAAGNAPPCASPRPPSKAPRVHTTSSPAPLPPLSLPPEGQGTPTPSSAPAPGPGPTTNGGIITQIRDGAVDKYNVFVPVLVALLVLVVLVVVVLSVLKCCFRKRANKAPHSNGEGGKPEEPLDLTTNDLDRNETTA</sequence>
<dbReference type="PANTHER" id="PTHR14789">
    <property type="entry name" value="CHONDROLECTIN VARIANT CHODLFDELTAE"/>
    <property type="match status" value="1"/>
</dbReference>
<gene>
    <name evidence="11" type="ORF">AAFF_G00214390</name>
</gene>
<keyword evidence="3 9" id="KW-0732">Signal</keyword>
<dbReference type="GO" id="GO:0016020">
    <property type="term" value="C:membrane"/>
    <property type="evidence" value="ECO:0007669"/>
    <property type="project" value="UniProtKB-SubCell"/>
</dbReference>
<keyword evidence="4" id="KW-0430">Lectin</keyword>
<dbReference type="InterPro" id="IPR016186">
    <property type="entry name" value="C-type_lectin-like/link_sf"/>
</dbReference>
<evidence type="ECO:0000313" key="12">
    <source>
        <dbReference type="Proteomes" id="UP001221898"/>
    </source>
</evidence>
<evidence type="ECO:0000256" key="3">
    <source>
        <dbReference type="ARBA" id="ARBA00022729"/>
    </source>
</evidence>
<evidence type="ECO:0000256" key="2">
    <source>
        <dbReference type="ARBA" id="ARBA00022692"/>
    </source>
</evidence>
<evidence type="ECO:0000256" key="9">
    <source>
        <dbReference type="SAM" id="SignalP"/>
    </source>
</evidence>
<keyword evidence="5 8" id="KW-1133">Transmembrane helix</keyword>
<dbReference type="Pfam" id="PF00059">
    <property type="entry name" value="Lectin_C"/>
    <property type="match status" value="1"/>
</dbReference>
<comment type="subcellular location">
    <subcellularLocation>
        <location evidence="1">Membrane</location>
        <topology evidence="1">Single-pass type I membrane protein</topology>
    </subcellularLocation>
</comment>
<feature type="transmembrane region" description="Helical" evidence="8">
    <location>
        <begin position="247"/>
        <end position="269"/>
    </location>
</feature>
<evidence type="ECO:0000256" key="7">
    <source>
        <dbReference type="SAM" id="MobiDB-lite"/>
    </source>
</evidence>
<dbReference type="InterPro" id="IPR051505">
    <property type="entry name" value="C-type_lectin_domain"/>
</dbReference>
<feature type="chain" id="PRO_5041955765" description="C-type lectin domain-containing protein" evidence="9">
    <location>
        <begin position="21"/>
        <end position="308"/>
    </location>
</feature>
<evidence type="ECO:0000256" key="1">
    <source>
        <dbReference type="ARBA" id="ARBA00004479"/>
    </source>
</evidence>
<dbReference type="InterPro" id="IPR016187">
    <property type="entry name" value="CTDL_fold"/>
</dbReference>
<dbReference type="EMBL" id="JAINUG010000284">
    <property type="protein sequence ID" value="KAJ8383869.1"/>
    <property type="molecule type" value="Genomic_DNA"/>
</dbReference>
<comment type="caution">
    <text evidence="11">The sequence shown here is derived from an EMBL/GenBank/DDBJ whole genome shotgun (WGS) entry which is preliminary data.</text>
</comment>
<protein>
    <recommendedName>
        <fullName evidence="10">C-type lectin domain-containing protein</fullName>
    </recommendedName>
</protein>
<feature type="region of interest" description="Disordered" evidence="7">
    <location>
        <begin position="176"/>
        <end position="232"/>
    </location>
</feature>
<keyword evidence="12" id="KW-1185">Reference proteome</keyword>
<dbReference type="InterPro" id="IPR001304">
    <property type="entry name" value="C-type_lectin-like"/>
</dbReference>
<name>A0AAD7RGQ5_9TELE</name>
<feature type="signal peptide" evidence="9">
    <location>
        <begin position="1"/>
        <end position="20"/>
    </location>
</feature>
<evidence type="ECO:0000256" key="8">
    <source>
        <dbReference type="SAM" id="Phobius"/>
    </source>
</evidence>
<keyword evidence="2 8" id="KW-0812">Transmembrane</keyword>
<dbReference type="PROSITE" id="PS50041">
    <property type="entry name" value="C_TYPE_LECTIN_2"/>
    <property type="match status" value="1"/>
</dbReference>
<dbReference type="PANTHER" id="PTHR14789:SF8">
    <property type="entry name" value="C-TYPE LECTIN DOMAIN FAMILY 14 MEMBER A PRECURSOR-RELATED"/>
    <property type="match status" value="1"/>
</dbReference>
<feature type="domain" description="C-type lectin" evidence="10">
    <location>
        <begin position="23"/>
        <end position="155"/>
    </location>
</feature>
<dbReference type="Proteomes" id="UP001221898">
    <property type="component" value="Unassembled WGS sequence"/>
</dbReference>
<organism evidence="11 12">
    <name type="scientific">Aldrovandia affinis</name>
    <dbReference type="NCBI Taxonomy" id="143900"/>
    <lineage>
        <taxon>Eukaryota</taxon>
        <taxon>Metazoa</taxon>
        <taxon>Chordata</taxon>
        <taxon>Craniata</taxon>
        <taxon>Vertebrata</taxon>
        <taxon>Euteleostomi</taxon>
        <taxon>Actinopterygii</taxon>
        <taxon>Neopterygii</taxon>
        <taxon>Teleostei</taxon>
        <taxon>Notacanthiformes</taxon>
        <taxon>Halosauridae</taxon>
        <taxon>Aldrovandia</taxon>
    </lineage>
</organism>
<feature type="region of interest" description="Disordered" evidence="7">
    <location>
        <begin position="278"/>
        <end position="308"/>
    </location>
</feature>